<reference evidence="2" key="1">
    <citation type="submission" date="2021-02" db="EMBL/GenBank/DDBJ databases">
        <authorList>
            <person name="Nowell W R."/>
        </authorList>
    </citation>
    <scope>NUCLEOTIDE SEQUENCE</scope>
</reference>
<proteinExistence type="predicted"/>
<dbReference type="Gene3D" id="2.60.40.150">
    <property type="entry name" value="C2 domain"/>
    <property type="match status" value="1"/>
</dbReference>
<evidence type="ECO:0000313" key="3">
    <source>
        <dbReference type="Proteomes" id="UP000663836"/>
    </source>
</evidence>
<dbReference type="EMBL" id="CAJOBD010022553">
    <property type="protein sequence ID" value="CAF4251595.1"/>
    <property type="molecule type" value="Genomic_DNA"/>
</dbReference>
<protein>
    <recommendedName>
        <fullName evidence="1">C2 domain-containing protein</fullName>
    </recommendedName>
</protein>
<dbReference type="AlphaFoldDB" id="A0A820ENN8"/>
<feature type="non-terminal residue" evidence="2">
    <location>
        <position position="1"/>
    </location>
</feature>
<feature type="domain" description="C2" evidence="1">
    <location>
        <begin position="1"/>
        <end position="71"/>
    </location>
</feature>
<dbReference type="SUPFAM" id="SSF49562">
    <property type="entry name" value="C2 domain (Calcium/lipid-binding domain, CaLB)"/>
    <property type="match status" value="1"/>
</dbReference>
<dbReference type="InterPro" id="IPR000008">
    <property type="entry name" value="C2_dom"/>
</dbReference>
<evidence type="ECO:0000259" key="1">
    <source>
        <dbReference type="PROSITE" id="PS50004"/>
    </source>
</evidence>
<dbReference type="Proteomes" id="UP000663836">
    <property type="component" value="Unassembled WGS sequence"/>
</dbReference>
<comment type="caution">
    <text evidence="2">The sequence shown here is derived from an EMBL/GenBank/DDBJ whole genome shotgun (WGS) entry which is preliminary data.</text>
</comment>
<gene>
    <name evidence="2" type="ORF">JBS370_LOCUS38740</name>
</gene>
<dbReference type="Pfam" id="PF00168">
    <property type="entry name" value="C2"/>
    <property type="match status" value="1"/>
</dbReference>
<accession>A0A820ENN8</accession>
<sequence>ANVLITSACTCAIPKTFNRLWNQDFFRIVLSKHRLVFKIYNQNKLVKDEFLGMVFVDLNLNISYESAEQSIVLQHVRDIATIGLVYINPGITLLRSGSFETDNNEQNESGFEIIHHCDLSESITEPLLQSE</sequence>
<name>A0A820ENN8_9BILA</name>
<dbReference type="InterPro" id="IPR035892">
    <property type="entry name" value="C2_domain_sf"/>
</dbReference>
<organism evidence="2 3">
    <name type="scientific">Rotaria sordida</name>
    <dbReference type="NCBI Taxonomy" id="392033"/>
    <lineage>
        <taxon>Eukaryota</taxon>
        <taxon>Metazoa</taxon>
        <taxon>Spiralia</taxon>
        <taxon>Gnathifera</taxon>
        <taxon>Rotifera</taxon>
        <taxon>Eurotatoria</taxon>
        <taxon>Bdelloidea</taxon>
        <taxon>Philodinida</taxon>
        <taxon>Philodinidae</taxon>
        <taxon>Rotaria</taxon>
    </lineage>
</organism>
<evidence type="ECO:0000313" key="2">
    <source>
        <dbReference type="EMBL" id="CAF4251595.1"/>
    </source>
</evidence>
<dbReference type="PROSITE" id="PS50004">
    <property type="entry name" value="C2"/>
    <property type="match status" value="1"/>
</dbReference>